<feature type="transmembrane region" description="Helical" evidence="1">
    <location>
        <begin position="245"/>
        <end position="265"/>
    </location>
</feature>
<feature type="transmembrane region" description="Helical" evidence="1">
    <location>
        <begin position="22"/>
        <end position="43"/>
    </location>
</feature>
<evidence type="ECO:0008006" key="12">
    <source>
        <dbReference type="Google" id="ProtNLM"/>
    </source>
</evidence>
<dbReference type="RefSeq" id="WP_022169939.1">
    <property type="nucleotide sequence ID" value="NZ_BLYK01000127.1"/>
</dbReference>
<evidence type="ECO:0000313" key="6">
    <source>
        <dbReference type="EMBL" id="RHN08198.1"/>
    </source>
</evidence>
<dbReference type="EMBL" id="CYYC01000007">
    <property type="protein sequence ID" value="CUM87776.1"/>
    <property type="molecule type" value="Genomic_DNA"/>
</dbReference>
<feature type="transmembrane region" description="Helical" evidence="1">
    <location>
        <begin position="191"/>
        <end position="209"/>
    </location>
</feature>
<name>A0A174ITS7_9FIRM</name>
<evidence type="ECO:0000313" key="11">
    <source>
        <dbReference type="Proteomes" id="UP000284621"/>
    </source>
</evidence>
<evidence type="ECO:0000313" key="10">
    <source>
        <dbReference type="Proteomes" id="UP000283700"/>
    </source>
</evidence>
<gene>
    <name evidence="5" type="ORF">DW833_11720</name>
    <name evidence="6" type="ORF">DWZ29_14915</name>
    <name evidence="4" type="ORF">DXD91_07620</name>
    <name evidence="3" type="ORF">ERS852450_02642</name>
    <name evidence="2" type="ORF">ERS852578_00812</name>
</gene>
<evidence type="ECO:0000313" key="7">
    <source>
        <dbReference type="Proteomes" id="UP000095390"/>
    </source>
</evidence>
<accession>A0A174ITS7</accession>
<evidence type="ECO:0000313" key="4">
    <source>
        <dbReference type="EMBL" id="RGI87862.1"/>
    </source>
</evidence>
<reference evidence="7 8" key="1">
    <citation type="submission" date="2015-09" db="EMBL/GenBank/DDBJ databases">
        <authorList>
            <consortium name="Pathogen Informatics"/>
        </authorList>
    </citation>
    <scope>NUCLEOTIDE SEQUENCE [LARGE SCALE GENOMIC DNA]</scope>
    <source>
        <strain evidence="3 8">2789STDY5834835</strain>
        <strain evidence="2 7">2789STDY5834966</strain>
    </source>
</reference>
<evidence type="ECO:0000313" key="2">
    <source>
        <dbReference type="EMBL" id="CUM87776.1"/>
    </source>
</evidence>
<evidence type="ECO:0000313" key="9">
    <source>
        <dbReference type="Proteomes" id="UP000262524"/>
    </source>
</evidence>
<dbReference type="AlphaFoldDB" id="A0A174ITS7"/>
<feature type="transmembrane region" description="Helical" evidence="1">
    <location>
        <begin position="216"/>
        <end position="239"/>
    </location>
</feature>
<dbReference type="Proteomes" id="UP000283700">
    <property type="component" value="Unassembled WGS sequence"/>
</dbReference>
<dbReference type="Proteomes" id="UP000095679">
    <property type="component" value="Unassembled WGS sequence"/>
</dbReference>
<keyword evidence="1" id="KW-1133">Transmembrane helix</keyword>
<keyword evidence="1" id="KW-0472">Membrane</keyword>
<keyword evidence="11" id="KW-1185">Reference proteome</keyword>
<keyword evidence="1" id="KW-0812">Transmembrane</keyword>
<dbReference type="Proteomes" id="UP000095390">
    <property type="component" value="Unassembled WGS sequence"/>
</dbReference>
<dbReference type="EMBL" id="QRQO01000063">
    <property type="protein sequence ID" value="RHN08198.1"/>
    <property type="molecule type" value="Genomic_DNA"/>
</dbReference>
<sequence length="337" mass="38923">MMAQIVYFKEWLIVFYKKHVDVVLPVLKLVFAFFTMCMFQGMFPYNMVINKPGIFLVLSAAQAFLPISVLYYMISILIMINLWKVSMDIFLGFVIFSIICSLAFVRVDRKHAVILIVTAVMFYLKLEYLLPVLLGMIVGFGAILPAAAGVVVYFLSVYMTDVSTLLTTSSSSSFGMGLQRIVNLMLIDKKLLVFLITFSLIIFITTLLCHLFYERAWLFAIFIGHIAMILLLLFGRLIFELDYKIWRLFLEMILGIGCCYIYRFFRGIGDVSRIEKASFEDDEYFYYVKAVPKIKVTQKDRNVTDIKSGENEDDILFDDITEETDLFDGNREEAEKE</sequence>
<dbReference type="EMBL" id="QSOE01000040">
    <property type="protein sequence ID" value="RGI87862.1"/>
    <property type="molecule type" value="Genomic_DNA"/>
</dbReference>
<feature type="transmembrane region" description="Helical" evidence="1">
    <location>
        <begin position="55"/>
        <end position="83"/>
    </location>
</feature>
<evidence type="ECO:0000313" key="3">
    <source>
        <dbReference type="EMBL" id="CUO90764.1"/>
    </source>
</evidence>
<evidence type="ECO:0000313" key="5">
    <source>
        <dbReference type="EMBL" id="RHC62449.1"/>
    </source>
</evidence>
<dbReference type="EMBL" id="CYZL01000029">
    <property type="protein sequence ID" value="CUO90764.1"/>
    <property type="molecule type" value="Genomic_DNA"/>
</dbReference>
<dbReference type="EMBL" id="QSID01000014">
    <property type="protein sequence ID" value="RHC62449.1"/>
    <property type="molecule type" value="Genomic_DNA"/>
</dbReference>
<evidence type="ECO:0000256" key="1">
    <source>
        <dbReference type="SAM" id="Phobius"/>
    </source>
</evidence>
<dbReference type="Proteomes" id="UP000262524">
    <property type="component" value="Unassembled WGS sequence"/>
</dbReference>
<protein>
    <recommendedName>
        <fullName evidence="12">Consensus disorder prediction</fullName>
    </recommendedName>
</protein>
<dbReference type="Proteomes" id="UP000284621">
    <property type="component" value="Unassembled WGS sequence"/>
</dbReference>
<organism evidence="3 8">
    <name type="scientific">Anaerobutyricum hallii</name>
    <dbReference type="NCBI Taxonomy" id="39488"/>
    <lineage>
        <taxon>Bacteria</taxon>
        <taxon>Bacillati</taxon>
        <taxon>Bacillota</taxon>
        <taxon>Clostridia</taxon>
        <taxon>Lachnospirales</taxon>
        <taxon>Lachnospiraceae</taxon>
        <taxon>Anaerobutyricum</taxon>
    </lineage>
</organism>
<evidence type="ECO:0000313" key="8">
    <source>
        <dbReference type="Proteomes" id="UP000095679"/>
    </source>
</evidence>
<feature type="transmembrane region" description="Helical" evidence="1">
    <location>
        <begin position="89"/>
        <end position="107"/>
    </location>
</feature>
<proteinExistence type="predicted"/>
<dbReference type="OrthoDB" id="1766220at2"/>
<feature type="transmembrane region" description="Helical" evidence="1">
    <location>
        <begin position="128"/>
        <end position="155"/>
    </location>
</feature>
<reference evidence="9 10" key="2">
    <citation type="submission" date="2018-08" db="EMBL/GenBank/DDBJ databases">
        <title>A genome reference for cultivated species of the human gut microbiota.</title>
        <authorList>
            <person name="Zou Y."/>
            <person name="Xue W."/>
            <person name="Luo G."/>
        </authorList>
    </citation>
    <scope>NUCLEOTIDE SEQUENCE [LARGE SCALE GENOMIC DNA]</scope>
    <source>
        <strain evidence="6 10">AF31-17AC</strain>
        <strain evidence="5 11">AM34-3LB</strain>
        <strain evidence="4 9">TM10-1AC</strain>
    </source>
</reference>